<reference evidence="1 2" key="1">
    <citation type="journal article" date="2022" name="New Phytol.">
        <title>Ecological generalism drives hyperdiversity of secondary metabolite gene clusters in xylarialean endophytes.</title>
        <authorList>
            <person name="Franco M.E.E."/>
            <person name="Wisecaver J.H."/>
            <person name="Arnold A.E."/>
            <person name="Ju Y.M."/>
            <person name="Slot J.C."/>
            <person name="Ahrendt S."/>
            <person name="Moore L.P."/>
            <person name="Eastman K.E."/>
            <person name="Scott K."/>
            <person name="Konkel Z."/>
            <person name="Mondo S.J."/>
            <person name="Kuo A."/>
            <person name="Hayes R.D."/>
            <person name="Haridas S."/>
            <person name="Andreopoulos B."/>
            <person name="Riley R."/>
            <person name="LaButti K."/>
            <person name="Pangilinan J."/>
            <person name="Lipzen A."/>
            <person name="Amirebrahimi M."/>
            <person name="Yan J."/>
            <person name="Adam C."/>
            <person name="Keymanesh K."/>
            <person name="Ng V."/>
            <person name="Louie K."/>
            <person name="Northen T."/>
            <person name="Drula E."/>
            <person name="Henrissat B."/>
            <person name="Hsieh H.M."/>
            <person name="Youens-Clark K."/>
            <person name="Lutzoni F."/>
            <person name="Miadlikowska J."/>
            <person name="Eastwood D.C."/>
            <person name="Hamelin R.C."/>
            <person name="Grigoriev I.V."/>
            <person name="U'Ren J.M."/>
        </authorList>
    </citation>
    <scope>NUCLEOTIDE SEQUENCE [LARGE SCALE GENOMIC DNA]</scope>
    <source>
        <strain evidence="1 2">CBS 119005</strain>
    </source>
</reference>
<sequence length="502" mass="54924">MLRRLIQRPSTRFVAAAAWPSIPTAQLHGSSRRSSQPEPGDSKNDDAQATAKKTPSLFEQLFPDEAKQTRTQQLDGLSKNAWASQAFDEPPPLTAPVFDEHLPENENDDEHRHGNYEPKRPGTRNPSDAPAPAADSSPLRAQSMLILSAASKQLLESDFVRLGRRGAHVEGWVAGIQRVVQARDPDTLQPLGHYFVLFDSDAAAAAYRHEVERLWQLAKAASAGHRRRGGGYRGRERIITTTTTAATTGDGLDAATAAAVRSFTLVPPSQRYYLRQSGAHNGSSSSSGTRHSRERLDGFDLGGASFVDRLMTKAGSRHLVLVAVDGGRISVDTLRRAIEDDGADRHLPWRVAAAAADRENGDGNGGGGILPFGKSVLKKHDTVMDMDGKGNGNGSRDIEQNLMDQVDRVMGTKGDMDGNDDGEQAAVEDGEDTNAGSTATTTAGDRQYRQYPRFIVPFADAAEAHRFVRSWHRRQLKLRMNLDKDEEISWDETRIFTASVLW</sequence>
<comment type="caution">
    <text evidence="1">The sequence shown here is derived from an EMBL/GenBank/DDBJ whole genome shotgun (WGS) entry which is preliminary data.</text>
</comment>
<evidence type="ECO:0000313" key="1">
    <source>
        <dbReference type="EMBL" id="KAI4865798.1"/>
    </source>
</evidence>
<keyword evidence="2" id="KW-1185">Reference proteome</keyword>
<accession>A0ACB9Z3J1</accession>
<protein>
    <submittedName>
        <fullName evidence="1">Uncharacterized protein</fullName>
    </submittedName>
</protein>
<dbReference type="EMBL" id="MU393467">
    <property type="protein sequence ID" value="KAI4865798.1"/>
    <property type="molecule type" value="Genomic_DNA"/>
</dbReference>
<gene>
    <name evidence="1" type="ORF">F4820DRAFT_279864</name>
</gene>
<evidence type="ECO:0000313" key="2">
    <source>
        <dbReference type="Proteomes" id="UP001497700"/>
    </source>
</evidence>
<name>A0ACB9Z3J1_9PEZI</name>
<dbReference type="Proteomes" id="UP001497700">
    <property type="component" value="Unassembled WGS sequence"/>
</dbReference>
<proteinExistence type="predicted"/>
<organism evidence="1 2">
    <name type="scientific">Hypoxylon rubiginosum</name>
    <dbReference type="NCBI Taxonomy" id="110542"/>
    <lineage>
        <taxon>Eukaryota</taxon>
        <taxon>Fungi</taxon>
        <taxon>Dikarya</taxon>
        <taxon>Ascomycota</taxon>
        <taxon>Pezizomycotina</taxon>
        <taxon>Sordariomycetes</taxon>
        <taxon>Xylariomycetidae</taxon>
        <taxon>Xylariales</taxon>
        <taxon>Hypoxylaceae</taxon>
        <taxon>Hypoxylon</taxon>
    </lineage>
</organism>